<feature type="region of interest" description="Disordered" evidence="1">
    <location>
        <begin position="1"/>
        <end position="138"/>
    </location>
</feature>
<accession>A0A1Y2DF30</accession>
<dbReference type="STRING" id="1141098.A0A1Y2DF30"/>
<dbReference type="GeneID" id="63777556"/>
<dbReference type="InParanoid" id="A0A1Y2DF30"/>
<dbReference type="CDD" id="cd02970">
    <property type="entry name" value="PRX_like2"/>
    <property type="match status" value="1"/>
</dbReference>
<dbReference type="Gene3D" id="3.40.30.10">
    <property type="entry name" value="Glutaredoxin"/>
    <property type="match status" value="1"/>
</dbReference>
<dbReference type="AlphaFoldDB" id="A0A1Y2DF30"/>
<dbReference type="SUPFAM" id="SSF52833">
    <property type="entry name" value="Thioredoxin-like"/>
    <property type="match status" value="1"/>
</dbReference>
<dbReference type="Pfam" id="PF13911">
    <property type="entry name" value="AhpC-TSA_2"/>
    <property type="match status" value="1"/>
</dbReference>
<reference evidence="2 3" key="1">
    <citation type="submission" date="2016-07" db="EMBL/GenBank/DDBJ databases">
        <title>Pervasive Adenine N6-methylation of Active Genes in Fungi.</title>
        <authorList>
            <consortium name="DOE Joint Genome Institute"/>
            <person name="Mondo S.J."/>
            <person name="Dannebaum R.O."/>
            <person name="Kuo R.C."/>
            <person name="Labutti K."/>
            <person name="Haridas S."/>
            <person name="Kuo A."/>
            <person name="Salamov A."/>
            <person name="Ahrendt S.R."/>
            <person name="Lipzen A."/>
            <person name="Sullivan W."/>
            <person name="Andreopoulos W.B."/>
            <person name="Clum A."/>
            <person name="Lindquist E."/>
            <person name="Daum C."/>
            <person name="Ramamoorthy G.K."/>
            <person name="Gryganskyi A."/>
            <person name="Culley D."/>
            <person name="Magnuson J.K."/>
            <person name="James T.Y."/>
            <person name="O'Malley M.A."/>
            <person name="Stajich J.E."/>
            <person name="Spatafora J.W."/>
            <person name="Visel A."/>
            <person name="Grigoriev I.V."/>
        </authorList>
    </citation>
    <scope>NUCLEOTIDE SEQUENCE [LARGE SCALE GENOMIC DNA]</scope>
    <source>
        <strain evidence="2 3">CBS 129021</strain>
    </source>
</reference>
<sequence length="411" mass="44232">MDASSDPPATGSIPTVEAAALGQPPVVTKTEEPTTALMVDESAPAGLKIDTGNSNGEAKTKTLVSPTQATSAPATRTTAPTPTTATTPEASTTTTKDANGTTNAASSTSSTPAPTTKDYDVNPQDFAGEVETNNNLPSRETLRKLEDHTVLDADGKSVPFKSLYTGHNVARRVLIIFIRHFFCGNCQEYLRTLANSITPEALLGLPLSTFIAVVGCGAPELINTYINETSCPFPVYADPTRRLYTELGMVRTLYMGSRPAYMQNKSITHTIVSGVVQGLKQVKSGLALKMGDSRQVGGEFLFEPASNSLETPLPTPMDEPKTLDLDDAANTHHAEKTEEKKVTWCHRMRTTRDHCEIPELMEVLGLDGEGRPIQDAKRWEKALKTRKGTGLSMASQMSRMSMDAKAATKVQ</sequence>
<evidence type="ECO:0000313" key="3">
    <source>
        <dbReference type="Proteomes" id="UP000193689"/>
    </source>
</evidence>
<name>A0A1Y2DF30_9PEZI</name>
<dbReference type="RefSeq" id="XP_040710627.1">
    <property type="nucleotide sequence ID" value="XM_040861344.1"/>
</dbReference>
<dbReference type="FunFam" id="3.40.30.10:FF:000404">
    <property type="entry name" value="WGS project CABT00000000 data, contig 2.14"/>
    <property type="match status" value="1"/>
</dbReference>
<feature type="compositionally biased region" description="Low complexity" evidence="1">
    <location>
        <begin position="65"/>
        <end position="116"/>
    </location>
</feature>
<dbReference type="OrthoDB" id="40334at2759"/>
<evidence type="ECO:0000256" key="1">
    <source>
        <dbReference type="SAM" id="MobiDB-lite"/>
    </source>
</evidence>
<dbReference type="PANTHER" id="PTHR28630:SF3">
    <property type="entry name" value="PEROXIREDOXIN-LIKE 2C"/>
    <property type="match status" value="1"/>
</dbReference>
<feature type="region of interest" description="Disordered" evidence="1">
    <location>
        <begin position="387"/>
        <end position="411"/>
    </location>
</feature>
<protein>
    <recommendedName>
        <fullName evidence="4">AhpC/TSA antioxidant enzyme-domain-containing protein</fullName>
    </recommendedName>
</protein>
<gene>
    <name evidence="2" type="ORF">BCR38DRAFT_450078</name>
</gene>
<dbReference type="PANTHER" id="PTHR28630">
    <property type="match status" value="1"/>
</dbReference>
<dbReference type="EMBL" id="MCFJ01000020">
    <property type="protein sequence ID" value="ORY57275.1"/>
    <property type="molecule type" value="Genomic_DNA"/>
</dbReference>
<dbReference type="Proteomes" id="UP000193689">
    <property type="component" value="Unassembled WGS sequence"/>
</dbReference>
<organism evidence="2 3">
    <name type="scientific">Pseudomassariella vexata</name>
    <dbReference type="NCBI Taxonomy" id="1141098"/>
    <lineage>
        <taxon>Eukaryota</taxon>
        <taxon>Fungi</taxon>
        <taxon>Dikarya</taxon>
        <taxon>Ascomycota</taxon>
        <taxon>Pezizomycotina</taxon>
        <taxon>Sordariomycetes</taxon>
        <taxon>Xylariomycetidae</taxon>
        <taxon>Amphisphaeriales</taxon>
        <taxon>Pseudomassariaceae</taxon>
        <taxon>Pseudomassariella</taxon>
    </lineage>
</organism>
<dbReference type="InterPro" id="IPR036249">
    <property type="entry name" value="Thioredoxin-like_sf"/>
</dbReference>
<proteinExistence type="predicted"/>
<evidence type="ECO:0008006" key="4">
    <source>
        <dbReference type="Google" id="ProtNLM"/>
    </source>
</evidence>
<evidence type="ECO:0000313" key="2">
    <source>
        <dbReference type="EMBL" id="ORY57275.1"/>
    </source>
</evidence>
<comment type="caution">
    <text evidence="2">The sequence shown here is derived from an EMBL/GenBank/DDBJ whole genome shotgun (WGS) entry which is preliminary data.</text>
</comment>
<dbReference type="InterPro" id="IPR032801">
    <property type="entry name" value="PXL2A/B/C"/>
</dbReference>
<keyword evidence="3" id="KW-1185">Reference proteome</keyword>